<dbReference type="PANTHER" id="PTHR37953:SF1">
    <property type="entry name" value="UPF0127 PROTEIN MJ1496"/>
    <property type="match status" value="1"/>
</dbReference>
<evidence type="ECO:0000313" key="1">
    <source>
        <dbReference type="EMBL" id="CAB4346935.1"/>
    </source>
</evidence>
<proteinExistence type="predicted"/>
<accession>A0A6J5ZXW3</accession>
<gene>
    <name evidence="1" type="ORF">UFOPK3331_02043</name>
</gene>
<dbReference type="InterPro" id="IPR003795">
    <property type="entry name" value="DUF192"/>
</dbReference>
<sequence>MTRRAVGVVGLVALLFVAVGCGSSASSNEQTIAQSPSATEGSLRSHGFTKVTLRIRHADGSIEVHCVWLADSELERQQGLSEITDPLIAGGEAMVFSFDADSDRTFWMEDTLLPLSIAWIDSAGEFVGAADMGLCPADTTNCPRFRAGRPYRLAIEMAQGRLQDWGIGPDATVTLAEAC</sequence>
<dbReference type="PANTHER" id="PTHR37953">
    <property type="entry name" value="UPF0127 PROTEIN MJ1496"/>
    <property type="match status" value="1"/>
</dbReference>
<organism evidence="1">
    <name type="scientific">freshwater metagenome</name>
    <dbReference type="NCBI Taxonomy" id="449393"/>
    <lineage>
        <taxon>unclassified sequences</taxon>
        <taxon>metagenomes</taxon>
        <taxon>ecological metagenomes</taxon>
    </lineage>
</organism>
<name>A0A6J5ZXW3_9ZZZZ</name>
<dbReference type="InterPro" id="IPR038695">
    <property type="entry name" value="Saro_0823-like_sf"/>
</dbReference>
<dbReference type="Gene3D" id="2.60.120.1140">
    <property type="entry name" value="Protein of unknown function DUF192"/>
    <property type="match status" value="1"/>
</dbReference>
<dbReference type="AlphaFoldDB" id="A0A6J5ZXW3"/>
<reference evidence="1" key="1">
    <citation type="submission" date="2020-05" db="EMBL/GenBank/DDBJ databases">
        <authorList>
            <person name="Chiriac C."/>
            <person name="Salcher M."/>
            <person name="Ghai R."/>
            <person name="Kavagutti S V."/>
        </authorList>
    </citation>
    <scope>NUCLEOTIDE SEQUENCE</scope>
</reference>
<dbReference type="PROSITE" id="PS51257">
    <property type="entry name" value="PROKAR_LIPOPROTEIN"/>
    <property type="match status" value="1"/>
</dbReference>
<protein>
    <submittedName>
        <fullName evidence="1">Unannotated protein</fullName>
    </submittedName>
</protein>
<dbReference type="Pfam" id="PF02643">
    <property type="entry name" value="DUF192"/>
    <property type="match status" value="1"/>
</dbReference>
<dbReference type="EMBL" id="CAESAL010000134">
    <property type="protein sequence ID" value="CAB4346935.1"/>
    <property type="molecule type" value="Genomic_DNA"/>
</dbReference>